<keyword evidence="3" id="KW-1185">Reference proteome</keyword>
<dbReference type="OrthoDB" id="444325at2759"/>
<dbReference type="EMBL" id="MCFE01001039">
    <property type="protein sequence ID" value="ORX75110.1"/>
    <property type="molecule type" value="Genomic_DNA"/>
</dbReference>
<dbReference type="STRING" id="1314790.A0A1Y1WNH8"/>
<organism evidence="1 3">
    <name type="scientific">Basidiobolus meristosporus CBS 931.73</name>
    <dbReference type="NCBI Taxonomy" id="1314790"/>
    <lineage>
        <taxon>Eukaryota</taxon>
        <taxon>Fungi</taxon>
        <taxon>Fungi incertae sedis</taxon>
        <taxon>Zoopagomycota</taxon>
        <taxon>Entomophthoromycotina</taxon>
        <taxon>Basidiobolomycetes</taxon>
        <taxon>Basidiobolales</taxon>
        <taxon>Basidiobolaceae</taxon>
        <taxon>Basidiobolus</taxon>
    </lineage>
</organism>
<comment type="caution">
    <text evidence="1">The sequence shown here is derived from an EMBL/GenBank/DDBJ whole genome shotgun (WGS) entry which is preliminary data.</text>
</comment>
<name>A0A1Y1WNH8_9FUNG</name>
<dbReference type="AlphaFoldDB" id="A0A1Y1WNH8"/>
<dbReference type="InterPro" id="IPR029052">
    <property type="entry name" value="Metallo-depent_PP-like"/>
</dbReference>
<protein>
    <recommendedName>
        <fullName evidence="4">Calcineurin-like phosphoesterase domain-containing protein</fullName>
    </recommendedName>
</protein>
<evidence type="ECO:0000313" key="3">
    <source>
        <dbReference type="Proteomes" id="UP000193498"/>
    </source>
</evidence>
<dbReference type="Proteomes" id="UP000193498">
    <property type="component" value="Unassembled WGS sequence"/>
</dbReference>
<proteinExistence type="predicted"/>
<accession>A0A1Y1WNH8</accession>
<evidence type="ECO:0008006" key="4">
    <source>
        <dbReference type="Google" id="ProtNLM"/>
    </source>
</evidence>
<dbReference type="SUPFAM" id="SSF56300">
    <property type="entry name" value="Metallo-dependent phosphatases"/>
    <property type="match status" value="1"/>
</dbReference>
<dbReference type="EMBL" id="MCFE01000105">
    <property type="protein sequence ID" value="ORX98895.1"/>
    <property type="molecule type" value="Genomic_DNA"/>
</dbReference>
<evidence type="ECO:0000313" key="2">
    <source>
        <dbReference type="EMBL" id="ORX98895.1"/>
    </source>
</evidence>
<gene>
    <name evidence="1" type="ORF">K493DRAFT_3118</name>
    <name evidence="2" type="ORF">K493DRAFT_3722</name>
</gene>
<evidence type="ECO:0000313" key="1">
    <source>
        <dbReference type="EMBL" id="ORX75110.1"/>
    </source>
</evidence>
<sequence length="72" mass="7912">MSSAPLKTIVVGSVHGKIKQLFSKIELINKKNGPFDILLCAGDFFGNDQEDLEDLVQDKINGLNSLFSEVEC</sequence>
<reference evidence="1 3" key="1">
    <citation type="submission" date="2016-07" db="EMBL/GenBank/DDBJ databases">
        <title>Pervasive Adenine N6-methylation of Active Genes in Fungi.</title>
        <authorList>
            <consortium name="DOE Joint Genome Institute"/>
            <person name="Mondo S.J."/>
            <person name="Dannebaum R.O."/>
            <person name="Kuo R.C."/>
            <person name="Labutti K."/>
            <person name="Haridas S."/>
            <person name="Kuo A."/>
            <person name="Salamov A."/>
            <person name="Ahrendt S.R."/>
            <person name="Lipzen A."/>
            <person name="Sullivan W."/>
            <person name="Andreopoulos W.B."/>
            <person name="Clum A."/>
            <person name="Lindquist E."/>
            <person name="Daum C."/>
            <person name="Ramamoorthy G.K."/>
            <person name="Gryganskyi A."/>
            <person name="Culley D."/>
            <person name="Magnuson J.K."/>
            <person name="James T.Y."/>
            <person name="O'Malley M.A."/>
            <person name="Stajich J.E."/>
            <person name="Spatafora J.W."/>
            <person name="Visel A."/>
            <person name="Grigoriev I.V."/>
        </authorList>
    </citation>
    <scope>NUCLEOTIDE SEQUENCE [LARGE SCALE GENOMIC DNA]</scope>
    <source>
        <strain evidence="1 3">CBS 931.73</strain>
    </source>
</reference>
<dbReference type="InParanoid" id="A0A1Y1WNH8"/>